<protein>
    <recommendedName>
        <fullName evidence="2">PD-(D/E)XK nuclease-like domain-containing protein</fullName>
    </recommendedName>
</protein>
<gene>
    <name evidence="3" type="ORF">AOQ84DRAFT_25697</name>
</gene>
<evidence type="ECO:0000256" key="1">
    <source>
        <dbReference type="SAM" id="MobiDB-lite"/>
    </source>
</evidence>
<evidence type="ECO:0000313" key="4">
    <source>
        <dbReference type="Proteomes" id="UP000250140"/>
    </source>
</evidence>
<evidence type="ECO:0000259" key="2">
    <source>
        <dbReference type="Pfam" id="PF20516"/>
    </source>
</evidence>
<feature type="domain" description="PD-(D/E)XK nuclease-like" evidence="2">
    <location>
        <begin position="193"/>
        <end position="253"/>
    </location>
</feature>
<reference evidence="3 4" key="1">
    <citation type="journal article" date="2016" name="Nat. Commun.">
        <title>Ectomycorrhizal ecology is imprinted in the genome of the dominant symbiotic fungus Cenococcum geophilum.</title>
        <authorList>
            <consortium name="DOE Joint Genome Institute"/>
            <person name="Peter M."/>
            <person name="Kohler A."/>
            <person name="Ohm R.A."/>
            <person name="Kuo A."/>
            <person name="Krutzmann J."/>
            <person name="Morin E."/>
            <person name="Arend M."/>
            <person name="Barry K.W."/>
            <person name="Binder M."/>
            <person name="Choi C."/>
            <person name="Clum A."/>
            <person name="Copeland A."/>
            <person name="Grisel N."/>
            <person name="Haridas S."/>
            <person name="Kipfer T."/>
            <person name="LaButti K."/>
            <person name="Lindquist E."/>
            <person name="Lipzen A."/>
            <person name="Maire R."/>
            <person name="Meier B."/>
            <person name="Mihaltcheva S."/>
            <person name="Molinier V."/>
            <person name="Murat C."/>
            <person name="Poggeler S."/>
            <person name="Quandt C.A."/>
            <person name="Sperisen C."/>
            <person name="Tritt A."/>
            <person name="Tisserant E."/>
            <person name="Crous P.W."/>
            <person name="Henrissat B."/>
            <person name="Nehls U."/>
            <person name="Egli S."/>
            <person name="Spatafora J.W."/>
            <person name="Grigoriev I.V."/>
            <person name="Martin F.M."/>
        </authorList>
    </citation>
    <scope>NUCLEOTIDE SEQUENCE [LARGE SCALE GENOMIC DNA]</scope>
    <source>
        <strain evidence="3 4">CBS 207.34</strain>
    </source>
</reference>
<dbReference type="Pfam" id="PF20516">
    <property type="entry name" value="PDDEXK_12"/>
    <property type="match status" value="1"/>
</dbReference>
<accession>A0A8E2JU07</accession>
<dbReference type="EMBL" id="KV749473">
    <property type="protein sequence ID" value="OCL09257.1"/>
    <property type="molecule type" value="Genomic_DNA"/>
</dbReference>
<dbReference type="OrthoDB" id="4161186at2759"/>
<dbReference type="Proteomes" id="UP000250140">
    <property type="component" value="Unassembled WGS sequence"/>
</dbReference>
<evidence type="ECO:0000313" key="3">
    <source>
        <dbReference type="EMBL" id="OCL09257.1"/>
    </source>
</evidence>
<proteinExistence type="predicted"/>
<dbReference type="InterPro" id="IPR046797">
    <property type="entry name" value="PDDEXK_12"/>
</dbReference>
<dbReference type="AlphaFoldDB" id="A0A8E2JU07"/>
<organism evidence="3 4">
    <name type="scientific">Glonium stellatum</name>
    <dbReference type="NCBI Taxonomy" id="574774"/>
    <lineage>
        <taxon>Eukaryota</taxon>
        <taxon>Fungi</taxon>
        <taxon>Dikarya</taxon>
        <taxon>Ascomycota</taxon>
        <taxon>Pezizomycotina</taxon>
        <taxon>Dothideomycetes</taxon>
        <taxon>Pleosporomycetidae</taxon>
        <taxon>Gloniales</taxon>
        <taxon>Gloniaceae</taxon>
        <taxon>Glonium</taxon>
    </lineage>
</organism>
<feature type="region of interest" description="Disordered" evidence="1">
    <location>
        <begin position="97"/>
        <end position="133"/>
    </location>
</feature>
<name>A0A8E2JU07_9PEZI</name>
<keyword evidence="4" id="KW-1185">Reference proteome</keyword>
<sequence length="264" mass="29821">MTNASFRDQVYLKETILHSFTVKFTISRNPDHMDSQGRINNWLADMCHSTVSPKLKSRVRPHPSFFLTTTLIANDITLKFPSKKRLYDAAFNMDPEDMSVSSEGQRTPTIDLSHRPILKPKSRKDGGRSPSPTRRLLTLLEQANPSVRCCQPGSGVEMPPRVVELRTSLMKDLGMKVIPRGLVDRLRAADPDGFDSIPVTAFNDDTNMSAEAIDKLWETVRSIYTEAERCNNHHKDENAWVEVVRSVWKAALGPFSNILEINSI</sequence>
<feature type="compositionally biased region" description="Polar residues" evidence="1">
    <location>
        <begin position="99"/>
        <end position="110"/>
    </location>
</feature>